<dbReference type="STRING" id="61395.A0A1Y1WDL7"/>
<dbReference type="InterPro" id="IPR045307">
    <property type="entry name" value="ADCK1_dom"/>
</dbReference>
<dbReference type="AlphaFoldDB" id="A0A1Y1WDL7"/>
<evidence type="ECO:0000313" key="4">
    <source>
        <dbReference type="EMBL" id="ORX71623.1"/>
    </source>
</evidence>
<dbReference type="InterPro" id="IPR004147">
    <property type="entry name" value="ABC1_dom"/>
</dbReference>
<dbReference type="GeneID" id="63801736"/>
<evidence type="ECO:0000256" key="1">
    <source>
        <dbReference type="ARBA" id="ARBA00009670"/>
    </source>
</evidence>
<dbReference type="InterPro" id="IPR051130">
    <property type="entry name" value="Mito_struct-func_regulator"/>
</dbReference>
<dbReference type="OrthoDB" id="427480at2759"/>
<feature type="domain" description="ABC1 atypical kinase-like" evidence="3">
    <location>
        <begin position="118"/>
        <end position="372"/>
    </location>
</feature>
<dbReference type="Proteomes" id="UP000193922">
    <property type="component" value="Unassembled WGS sequence"/>
</dbReference>
<comment type="caution">
    <text evidence="4">The sequence shown here is derived from an EMBL/GenBank/DDBJ whole genome shotgun (WGS) entry which is preliminary data.</text>
</comment>
<dbReference type="EMBL" id="MCFD01000004">
    <property type="protein sequence ID" value="ORX71623.1"/>
    <property type="molecule type" value="Genomic_DNA"/>
</dbReference>
<dbReference type="InterPro" id="IPR011009">
    <property type="entry name" value="Kinase-like_dom_sf"/>
</dbReference>
<evidence type="ECO:0000259" key="3">
    <source>
        <dbReference type="Pfam" id="PF03109"/>
    </source>
</evidence>
<keyword evidence="5" id="KW-1185">Reference proteome</keyword>
<protein>
    <submittedName>
        <fullName evidence="4">ABC1-domain-containing protein</fullName>
    </submittedName>
</protein>
<reference evidence="4 5" key="1">
    <citation type="submission" date="2016-07" db="EMBL/GenBank/DDBJ databases">
        <title>Pervasive Adenine N6-methylation of Active Genes in Fungi.</title>
        <authorList>
            <consortium name="DOE Joint Genome Institute"/>
            <person name="Mondo S.J."/>
            <person name="Dannebaum R.O."/>
            <person name="Kuo R.C."/>
            <person name="Labutti K."/>
            <person name="Haridas S."/>
            <person name="Kuo A."/>
            <person name="Salamov A."/>
            <person name="Ahrendt S.R."/>
            <person name="Lipzen A."/>
            <person name="Sullivan W."/>
            <person name="Andreopoulos W.B."/>
            <person name="Clum A."/>
            <person name="Lindquist E."/>
            <person name="Daum C."/>
            <person name="Ramamoorthy G.K."/>
            <person name="Gryganskyi A."/>
            <person name="Culley D."/>
            <person name="Magnuson J.K."/>
            <person name="James T.Y."/>
            <person name="O'Malley M.A."/>
            <person name="Stajich J.E."/>
            <person name="Spatafora J.W."/>
            <person name="Visel A."/>
            <person name="Grigoriev I.V."/>
        </authorList>
    </citation>
    <scope>NUCLEOTIDE SEQUENCE [LARGE SCALE GENOMIC DNA]</scope>
    <source>
        <strain evidence="4 5">ATCC 12442</strain>
    </source>
</reference>
<feature type="region of interest" description="Disordered" evidence="2">
    <location>
        <begin position="396"/>
        <end position="420"/>
    </location>
</feature>
<gene>
    <name evidence="4" type="ORF">DL89DRAFT_245333</name>
</gene>
<dbReference type="PANTHER" id="PTHR43173:SF37">
    <property type="entry name" value="ABC1 FAMILY PROTEIN C10F6.14C"/>
    <property type="match status" value="1"/>
</dbReference>
<accession>A0A1Y1WDL7</accession>
<sequence length="588" mass="67198">MTLGRIGHRLWRYRWLSRTALAVSGAAGVYAYDKHFQASALARTARTFKDIAAICIDYKLNFRTERGVEHLNMIHERGAKRLLRCCQENGGMFIKFGQSIALQGPLLPPAYGRELSVLYDNAPFVPVAEIAPVIERNFPGSTLDDLFVDFSQEAVASASVAQVHTARLRRDPTQLVAVKVQKPEIKHQIAWDLFAFRTCALVIEKAFGIPMMWSVSEVEQRLREETDFEREGHNADRAQDDLNKLADRWLRSSVYIPKVHWEETRREVLTTEWIDGTSMVEPKRLTSQGWSEKDIMNLVVSVFAFQIFVSGNVHGDPHPGNILVRQHPQYKSRPQLVLLDHGLYIRESRQFRKQYAEFWRAAMIGDNASMRNIVRHWGFGDTDMFSTMISLRPPTLTGHPHMHKLQQQAEQNGDDGSHSTKDAYKEQMEFKRRAIAALKGTRKLPQELVFVSRNMNIVRASNRSMGIPVNRIKILGHYAAYGLHQMLVDDALSPNRRFDRVRGVVSSREMLLSRFLGLIVAEWSYLTFNIAVTVASTSMALYEGASWIWSLITGNSRRLDSESLLDENMQKMIERKLGYKIDTSLFSA</sequence>
<dbReference type="CDD" id="cd13969">
    <property type="entry name" value="ADCK1-like"/>
    <property type="match status" value="1"/>
</dbReference>
<dbReference type="SUPFAM" id="SSF56112">
    <property type="entry name" value="Protein kinase-like (PK-like)"/>
    <property type="match status" value="1"/>
</dbReference>
<dbReference type="PANTHER" id="PTHR43173">
    <property type="entry name" value="ABC1 FAMILY PROTEIN"/>
    <property type="match status" value="1"/>
</dbReference>
<proteinExistence type="inferred from homology"/>
<organism evidence="4 5">
    <name type="scientific">Linderina pennispora</name>
    <dbReference type="NCBI Taxonomy" id="61395"/>
    <lineage>
        <taxon>Eukaryota</taxon>
        <taxon>Fungi</taxon>
        <taxon>Fungi incertae sedis</taxon>
        <taxon>Zoopagomycota</taxon>
        <taxon>Kickxellomycotina</taxon>
        <taxon>Kickxellomycetes</taxon>
        <taxon>Kickxellales</taxon>
        <taxon>Kickxellaceae</taxon>
        <taxon>Linderina</taxon>
    </lineage>
</organism>
<evidence type="ECO:0000313" key="5">
    <source>
        <dbReference type="Proteomes" id="UP000193922"/>
    </source>
</evidence>
<evidence type="ECO:0000256" key="2">
    <source>
        <dbReference type="SAM" id="MobiDB-lite"/>
    </source>
</evidence>
<name>A0A1Y1WDL7_9FUNG</name>
<comment type="similarity">
    <text evidence="1">Belongs to the protein kinase superfamily. ADCK protein kinase family.</text>
</comment>
<dbReference type="RefSeq" id="XP_040745138.1">
    <property type="nucleotide sequence ID" value="XM_040885088.1"/>
</dbReference>
<dbReference type="Pfam" id="PF03109">
    <property type="entry name" value="ABC1"/>
    <property type="match status" value="1"/>
</dbReference>